<dbReference type="EMBL" id="CT868529">
    <property type="protein sequence ID" value="CAK84920.1"/>
    <property type="molecule type" value="Genomic_DNA"/>
</dbReference>
<evidence type="ECO:0000313" key="3">
    <source>
        <dbReference type="EMBL" id="CAK84920.1"/>
    </source>
</evidence>
<dbReference type="InterPro" id="IPR052994">
    <property type="entry name" value="Tiny_macrocysts_regulators"/>
</dbReference>
<feature type="transmembrane region" description="Helical" evidence="2">
    <location>
        <begin position="206"/>
        <end position="225"/>
    </location>
</feature>
<dbReference type="AlphaFoldDB" id="A0DPF3"/>
<proteinExistence type="predicted"/>
<feature type="transmembrane region" description="Helical" evidence="2">
    <location>
        <begin position="237"/>
        <end position="255"/>
    </location>
</feature>
<gene>
    <name evidence="3" type="ORF">GSPATT00019102001</name>
</gene>
<evidence type="ECO:0000313" key="4">
    <source>
        <dbReference type="Proteomes" id="UP000000600"/>
    </source>
</evidence>
<name>A0DPF3_PARTE</name>
<feature type="transmembrane region" description="Helical" evidence="2">
    <location>
        <begin position="261"/>
        <end position="278"/>
    </location>
</feature>
<sequence length="880" mass="104165">MNFTYQNFVHVLSIQTKTKIGLIKLLMIIEFVQNIALCFPQHGWQQLKYDDKMLSSIQQITNYILFLNRNPTEYQFEVFIISLSLIYFIMLILYFNFPKSHQVSQLISITLNIFQKTFRIPLIVIYFEFMTQHQTSVLEIIITILVFALFLILLASTTYLQRDIEINFSRIYYPLNPFYTPYLKIIYTLDLIRILVFVIVQTQTGFIIFSILTIITQIIAIYHNAFQQNDPERFNQGLIFCNLMISVFLLLGLITNMNENLIFNLLLYSMTLLFYLFTQIDLFQFIKSNNIIHVIENKLKLNFNQLLLKQVVQFKSNNAVYVGFIKEIIQNEILHNHNLQNETNVLILFDYLTKNQQSYFQALFILNKFECQQMNLTLFYKIYSQLYKKSMQKEIIEVNKSTLLIQQLNRDLLIEMEYQRRFSDILTKQIELYNNLLQGSKSFAEMENKIILVSQSILNTEKWLIKNNIKDNHTNIIYLKIQINFSSIIMQNYVQALKLKKVIKKILESDHKTLEAIQIMKSKALVLTVSMIKQKGIILNVNQSMLQFFGYNKDFKLEFLEQLMPEAIQPFHSQFIDRFLQRNSLKTNYLQNSFQVLQQQENGKLQCLEVNFTISSDKSDFSLISLLKKVNQDKGYIIFDTSGKITGMSDYLEQFNELHSQMKQYSYIQYYSTELFYIIQNNEFLNEKEISFIQRLKVNNIDKQYKKFIQSQVKYNIQNNTHNLDCLILSDRSDQHQLLSQRNSFSNHETFEFDFLDPQLQEKLTQIIHLNITENDEALKFKIKLQKIELKGNIIQYQLEMTPSETKLEYNEEVENINDDILQLENIKAKSQNDVSIVGSEQKGQIILHDLTILTHLLLLSNFSDFGFIIYDAVNQLAKY</sequence>
<keyword evidence="4" id="KW-1185">Reference proteome</keyword>
<keyword evidence="2" id="KW-0472">Membrane</keyword>
<feature type="transmembrane region" description="Helical" evidence="2">
    <location>
        <begin position="181"/>
        <end position="200"/>
    </location>
</feature>
<keyword evidence="2" id="KW-1133">Transmembrane helix</keyword>
<reference evidence="3 4" key="1">
    <citation type="journal article" date="2006" name="Nature">
        <title>Global trends of whole-genome duplications revealed by the ciliate Paramecium tetraurelia.</title>
        <authorList>
            <consortium name="Genoscope"/>
            <person name="Aury J.-M."/>
            <person name="Jaillon O."/>
            <person name="Duret L."/>
            <person name="Noel B."/>
            <person name="Jubin C."/>
            <person name="Porcel B.M."/>
            <person name="Segurens B."/>
            <person name="Daubin V."/>
            <person name="Anthouard V."/>
            <person name="Aiach N."/>
            <person name="Arnaiz O."/>
            <person name="Billaut A."/>
            <person name="Beisson J."/>
            <person name="Blanc I."/>
            <person name="Bouhouche K."/>
            <person name="Camara F."/>
            <person name="Duharcourt S."/>
            <person name="Guigo R."/>
            <person name="Gogendeau D."/>
            <person name="Katinka M."/>
            <person name="Keller A.-M."/>
            <person name="Kissmehl R."/>
            <person name="Klotz C."/>
            <person name="Koll F."/>
            <person name="Le Moue A."/>
            <person name="Lepere C."/>
            <person name="Malinsky S."/>
            <person name="Nowacki M."/>
            <person name="Nowak J.K."/>
            <person name="Plattner H."/>
            <person name="Poulain J."/>
            <person name="Ruiz F."/>
            <person name="Serrano V."/>
            <person name="Zagulski M."/>
            <person name="Dessen P."/>
            <person name="Betermier M."/>
            <person name="Weissenbach J."/>
            <person name="Scarpelli C."/>
            <person name="Schachter V."/>
            <person name="Sperling L."/>
            <person name="Meyer E."/>
            <person name="Cohen J."/>
            <person name="Wincker P."/>
        </authorList>
    </citation>
    <scope>NUCLEOTIDE SEQUENCE [LARGE SCALE GENOMIC DNA]</scope>
    <source>
        <strain evidence="3 4">Stock d4-2</strain>
    </source>
</reference>
<dbReference type="HOGENOM" id="CLU_327203_0_0_1"/>
<accession>A0DPF3</accession>
<feature type="transmembrane region" description="Helical" evidence="2">
    <location>
        <begin position="140"/>
        <end position="160"/>
    </location>
</feature>
<dbReference type="KEGG" id="ptm:GSPATT00019102001"/>
<dbReference type="PANTHER" id="PTHR31600">
    <property type="entry name" value="TINY MACROCYSTS PROTEIN B-RELATED"/>
    <property type="match status" value="1"/>
</dbReference>
<evidence type="ECO:0000256" key="2">
    <source>
        <dbReference type="SAM" id="Phobius"/>
    </source>
</evidence>
<evidence type="ECO:0000256" key="1">
    <source>
        <dbReference type="SAM" id="Coils"/>
    </source>
</evidence>
<keyword evidence="2" id="KW-0812">Transmembrane</keyword>
<protein>
    <recommendedName>
        <fullName evidence="5">PAS domain-containing protein</fullName>
    </recommendedName>
</protein>
<dbReference type="Proteomes" id="UP000000600">
    <property type="component" value="Unassembled WGS sequence"/>
</dbReference>
<feature type="transmembrane region" description="Helical" evidence="2">
    <location>
        <begin position="78"/>
        <end position="97"/>
    </location>
</feature>
<dbReference type="PANTHER" id="PTHR31600:SF2">
    <property type="entry name" value="GAMETE ENRICHED GENE 10 PROTEIN-RELATED"/>
    <property type="match status" value="1"/>
</dbReference>
<organism evidence="3 4">
    <name type="scientific">Paramecium tetraurelia</name>
    <dbReference type="NCBI Taxonomy" id="5888"/>
    <lineage>
        <taxon>Eukaryota</taxon>
        <taxon>Sar</taxon>
        <taxon>Alveolata</taxon>
        <taxon>Ciliophora</taxon>
        <taxon>Intramacronucleata</taxon>
        <taxon>Oligohymenophorea</taxon>
        <taxon>Peniculida</taxon>
        <taxon>Parameciidae</taxon>
        <taxon>Paramecium</taxon>
    </lineage>
</organism>
<keyword evidence="1" id="KW-0175">Coiled coil</keyword>
<dbReference type="RefSeq" id="XP_001452317.1">
    <property type="nucleotide sequence ID" value="XM_001452280.1"/>
</dbReference>
<feature type="coiled-coil region" evidence="1">
    <location>
        <begin position="807"/>
        <end position="834"/>
    </location>
</feature>
<dbReference type="InParanoid" id="A0DPF3"/>
<dbReference type="OrthoDB" id="327952at2759"/>
<dbReference type="GeneID" id="5038102"/>
<feature type="transmembrane region" description="Helical" evidence="2">
    <location>
        <begin position="21"/>
        <end position="44"/>
    </location>
</feature>
<evidence type="ECO:0008006" key="5">
    <source>
        <dbReference type="Google" id="ProtNLM"/>
    </source>
</evidence>